<dbReference type="PROSITE" id="PS00671">
    <property type="entry name" value="D_2_HYDROXYACID_DH_3"/>
    <property type="match status" value="1"/>
</dbReference>
<dbReference type="GO" id="GO:0016618">
    <property type="term" value="F:hydroxypyruvate reductase [NAD(P)H] activity"/>
    <property type="evidence" value="ECO:0007669"/>
    <property type="project" value="UniProtKB-EC"/>
</dbReference>
<reference evidence="5" key="1">
    <citation type="submission" date="2019-08" db="EMBL/GenBank/DDBJ databases">
        <authorList>
            <person name="Kucharzyk K."/>
            <person name="Murdoch R.W."/>
            <person name="Higgins S."/>
            <person name="Loffler F."/>
        </authorList>
    </citation>
    <scope>NUCLEOTIDE SEQUENCE</scope>
</reference>
<comment type="caution">
    <text evidence="5">The sequence shown here is derived from an EMBL/GenBank/DDBJ whole genome shotgun (WGS) entry which is preliminary data.</text>
</comment>
<evidence type="ECO:0000256" key="2">
    <source>
        <dbReference type="ARBA" id="ARBA00023002"/>
    </source>
</evidence>
<evidence type="ECO:0000256" key="3">
    <source>
        <dbReference type="ARBA" id="ARBA00023027"/>
    </source>
</evidence>
<evidence type="ECO:0000259" key="4">
    <source>
        <dbReference type="Pfam" id="PF02826"/>
    </source>
</evidence>
<dbReference type="SUPFAM" id="SSF51735">
    <property type="entry name" value="NAD(P)-binding Rossmann-fold domains"/>
    <property type="match status" value="1"/>
</dbReference>
<dbReference type="InterPro" id="IPR036291">
    <property type="entry name" value="NAD(P)-bd_dom_sf"/>
</dbReference>
<evidence type="ECO:0000313" key="5">
    <source>
        <dbReference type="EMBL" id="MPN16711.1"/>
    </source>
</evidence>
<evidence type="ECO:0000256" key="1">
    <source>
        <dbReference type="ARBA" id="ARBA00005854"/>
    </source>
</evidence>
<dbReference type="InterPro" id="IPR029753">
    <property type="entry name" value="D-isomer_DH_CS"/>
</dbReference>
<proteinExistence type="inferred from homology"/>
<dbReference type="EC" id="1.1.1.81" evidence="5"/>
<keyword evidence="5" id="KW-0670">Pyruvate</keyword>
<dbReference type="PANTHER" id="PTHR43761">
    <property type="entry name" value="D-ISOMER SPECIFIC 2-HYDROXYACID DEHYDROGENASE FAMILY PROTEIN (AFU_ORTHOLOGUE AFUA_1G13630)"/>
    <property type="match status" value="1"/>
</dbReference>
<gene>
    <name evidence="5" type="ORF">SDC9_164056</name>
</gene>
<keyword evidence="3" id="KW-0520">NAD</keyword>
<dbReference type="EMBL" id="VSSQ01063707">
    <property type="protein sequence ID" value="MPN16711.1"/>
    <property type="molecule type" value="Genomic_DNA"/>
</dbReference>
<dbReference type="PANTHER" id="PTHR43761:SF1">
    <property type="entry name" value="D-ISOMER SPECIFIC 2-HYDROXYACID DEHYDROGENASE CATALYTIC DOMAIN-CONTAINING PROTEIN-RELATED"/>
    <property type="match status" value="1"/>
</dbReference>
<feature type="domain" description="D-isomer specific 2-hydroxyacid dehydrogenase NAD-binding" evidence="4">
    <location>
        <begin position="1"/>
        <end position="116"/>
    </location>
</feature>
<sequence>MKVIAFDPFVNTTDLDVKLCPKDEVLQNADYISLHLPLIKGEPIPMGTPEFEKMKKNAIVINCARGGVVDEVALLNALKTGKIAGAGLDVFVNEPTTEAQKELIDHPRVSVTPHIGASTNEAQDRIGIEIAQKIIDAIKK</sequence>
<comment type="similarity">
    <text evidence="1">Belongs to the D-isomer specific 2-hydroxyacid dehydrogenase family.</text>
</comment>
<keyword evidence="2 5" id="KW-0560">Oxidoreductase</keyword>
<protein>
    <submittedName>
        <fullName evidence="5">Hydroxypyruvate reductase</fullName>
        <ecNumber evidence="5">1.1.1.81</ecNumber>
    </submittedName>
</protein>
<dbReference type="AlphaFoldDB" id="A0A645FQM4"/>
<accession>A0A645FQM4</accession>
<dbReference type="Pfam" id="PF02826">
    <property type="entry name" value="2-Hacid_dh_C"/>
    <property type="match status" value="1"/>
</dbReference>
<name>A0A645FQM4_9ZZZZ</name>
<dbReference type="GO" id="GO:0051287">
    <property type="term" value="F:NAD binding"/>
    <property type="evidence" value="ECO:0007669"/>
    <property type="project" value="InterPro"/>
</dbReference>
<dbReference type="InterPro" id="IPR006140">
    <property type="entry name" value="D-isomer_DH_NAD-bd"/>
</dbReference>
<organism evidence="5">
    <name type="scientific">bioreactor metagenome</name>
    <dbReference type="NCBI Taxonomy" id="1076179"/>
    <lineage>
        <taxon>unclassified sequences</taxon>
        <taxon>metagenomes</taxon>
        <taxon>ecological metagenomes</taxon>
    </lineage>
</organism>
<dbReference type="Gene3D" id="3.40.50.720">
    <property type="entry name" value="NAD(P)-binding Rossmann-like Domain"/>
    <property type="match status" value="2"/>
</dbReference>
<dbReference type="InterPro" id="IPR050418">
    <property type="entry name" value="D-iso_2-hydroxyacid_DH_PdxB"/>
</dbReference>